<dbReference type="Pfam" id="PF18962">
    <property type="entry name" value="Por_Secre_tail"/>
    <property type="match status" value="1"/>
</dbReference>
<organism evidence="2 3">
    <name type="scientific">candidate division WOR-3 bacterium</name>
    <dbReference type="NCBI Taxonomy" id="2052148"/>
    <lineage>
        <taxon>Bacteria</taxon>
        <taxon>Bacteria division WOR-3</taxon>
    </lineage>
</organism>
<dbReference type="EMBL" id="QNBE01000024">
    <property type="protein sequence ID" value="RKX70872.1"/>
    <property type="molecule type" value="Genomic_DNA"/>
</dbReference>
<reference evidence="2 3" key="1">
    <citation type="submission" date="2018-06" db="EMBL/GenBank/DDBJ databases">
        <title>Extensive metabolic versatility and redundancy in microbially diverse, dynamic hydrothermal sediments.</title>
        <authorList>
            <person name="Dombrowski N."/>
            <person name="Teske A."/>
            <person name="Baker B.J."/>
        </authorList>
    </citation>
    <scope>NUCLEOTIDE SEQUENCE [LARGE SCALE GENOMIC DNA]</scope>
    <source>
        <strain evidence="2">B36_G15</strain>
    </source>
</reference>
<name>A0A660SK16_UNCW3</name>
<accession>A0A660SK16</accession>
<evidence type="ECO:0000313" key="3">
    <source>
        <dbReference type="Proteomes" id="UP000268469"/>
    </source>
</evidence>
<dbReference type="Proteomes" id="UP000268469">
    <property type="component" value="Unassembled WGS sequence"/>
</dbReference>
<evidence type="ECO:0000259" key="1">
    <source>
        <dbReference type="Pfam" id="PF18962"/>
    </source>
</evidence>
<protein>
    <recommendedName>
        <fullName evidence="1">Secretion system C-terminal sorting domain-containing protein</fullName>
    </recommendedName>
</protein>
<evidence type="ECO:0000313" key="2">
    <source>
        <dbReference type="EMBL" id="RKX70872.1"/>
    </source>
</evidence>
<dbReference type="InterPro" id="IPR026444">
    <property type="entry name" value="Secre_tail"/>
</dbReference>
<gene>
    <name evidence="2" type="ORF">DRP53_03495</name>
</gene>
<comment type="caution">
    <text evidence="2">The sequence shown here is derived from an EMBL/GenBank/DDBJ whole genome shotgun (WGS) entry which is preliminary data.</text>
</comment>
<dbReference type="AlphaFoldDB" id="A0A660SK16"/>
<dbReference type="NCBIfam" id="TIGR04183">
    <property type="entry name" value="Por_Secre_tail"/>
    <property type="match status" value="1"/>
</dbReference>
<proteinExistence type="predicted"/>
<feature type="domain" description="Secretion system C-terminal sorting" evidence="1">
    <location>
        <begin position="28"/>
        <end position="98"/>
    </location>
</feature>
<sequence>MYVVVDEFTGLEEFRIGPMDMEVTSITSGHFFIKIRSYRSTNAVVTIFEPTGRCVYRKYERIKTGGNTIPININHLPSGPYFLRISTPERSKKARLIIIR</sequence>